<dbReference type="GO" id="GO:0005886">
    <property type="term" value="C:plasma membrane"/>
    <property type="evidence" value="ECO:0007669"/>
    <property type="project" value="UniProtKB-SubCell"/>
</dbReference>
<feature type="transmembrane region" description="Helical" evidence="6">
    <location>
        <begin position="156"/>
        <end position="176"/>
    </location>
</feature>
<reference evidence="7 8" key="1">
    <citation type="journal article" date="2016" name="Nat. Commun.">
        <title>Thousands of microbial genomes shed light on interconnected biogeochemical processes in an aquifer system.</title>
        <authorList>
            <person name="Anantharaman K."/>
            <person name="Brown C.T."/>
            <person name="Hug L.A."/>
            <person name="Sharon I."/>
            <person name="Castelle C.J."/>
            <person name="Probst A.J."/>
            <person name="Thomas B.C."/>
            <person name="Singh A."/>
            <person name="Wilkins M.J."/>
            <person name="Karaoz U."/>
            <person name="Brodie E.L."/>
            <person name="Williams K.H."/>
            <person name="Hubbard S.S."/>
            <person name="Banfield J.F."/>
        </authorList>
    </citation>
    <scope>NUCLEOTIDE SEQUENCE [LARGE SCALE GENOMIC DNA]</scope>
</reference>
<protein>
    <submittedName>
        <fullName evidence="7">Uncharacterized protein</fullName>
    </submittedName>
</protein>
<feature type="transmembrane region" description="Helical" evidence="6">
    <location>
        <begin position="264"/>
        <end position="284"/>
    </location>
</feature>
<evidence type="ECO:0000256" key="2">
    <source>
        <dbReference type="ARBA" id="ARBA00022475"/>
    </source>
</evidence>
<feature type="transmembrane region" description="Helical" evidence="6">
    <location>
        <begin position="451"/>
        <end position="469"/>
    </location>
</feature>
<evidence type="ECO:0000313" key="8">
    <source>
        <dbReference type="Proteomes" id="UP000176273"/>
    </source>
</evidence>
<dbReference type="PANTHER" id="PTHR30250:SF11">
    <property type="entry name" value="O-ANTIGEN TRANSPORTER-RELATED"/>
    <property type="match status" value="1"/>
</dbReference>
<dbReference type="Proteomes" id="UP000176273">
    <property type="component" value="Unassembled WGS sequence"/>
</dbReference>
<evidence type="ECO:0000256" key="4">
    <source>
        <dbReference type="ARBA" id="ARBA00022989"/>
    </source>
</evidence>
<sequence>MSIKSFLFRNTGTRQTVIKNTFWLSASEFGSRLLRAGAIIYAARALGAAQYGIFSYVLGLAGFFTVFADVGVKQIMTREVSQKPEEANAYFATAFWIKGALLFITSLLVIFVAPHFSKIEGARALVPLVALLTVFDNLREFSAGYFRGKEEMQYEALLTLTTNVAIAIFSFVIITVAPTARALTVTYILSAGTGTVLGFILLRKQFARIVSDFKKTFLTRIIHSAWPIALMGLVGAFTLNVDIIMLGFYKTAETVGFYAASQKIVQLLYMLPVIMAVATFPSLARFVKNKNTEKARMLMEKTVRAIYLIAIPLAVGGLILAPGVIRFLYGEGYEPAAPILRLLVLTPLVVYPAGIVSNFVFAHDEQKKIAPFVVIGSLLNVVLNVLLIPSFGALGAAFATLVSQAVYNGGIWFRAKRIMQFKTLSNLKRAVIASGIMGFAAIVLQLLGVHILVNIILSIGIYAGVLYLLEEDIILELKRVLLPRLVSTGHAIKKASKRSISQKDGEAS</sequence>
<feature type="transmembrane region" description="Helical" evidence="6">
    <location>
        <begin position="339"/>
        <end position="362"/>
    </location>
</feature>
<feature type="transmembrane region" description="Helical" evidence="6">
    <location>
        <begin position="369"/>
        <end position="388"/>
    </location>
</feature>
<gene>
    <name evidence="7" type="ORF">A2110_00125</name>
</gene>
<feature type="transmembrane region" description="Helical" evidence="6">
    <location>
        <begin position="223"/>
        <end position="249"/>
    </location>
</feature>
<feature type="transmembrane region" description="Helical" evidence="6">
    <location>
        <begin position="427"/>
        <end position="445"/>
    </location>
</feature>
<dbReference type="STRING" id="1798468.A2110_00125"/>
<comment type="subcellular location">
    <subcellularLocation>
        <location evidence="1">Cell membrane</location>
        <topology evidence="1">Multi-pass membrane protein</topology>
    </subcellularLocation>
</comment>
<evidence type="ECO:0000256" key="1">
    <source>
        <dbReference type="ARBA" id="ARBA00004651"/>
    </source>
</evidence>
<keyword evidence="2" id="KW-1003">Cell membrane</keyword>
<feature type="transmembrane region" description="Helical" evidence="6">
    <location>
        <begin position="48"/>
        <end position="68"/>
    </location>
</feature>
<dbReference type="InterPro" id="IPR050833">
    <property type="entry name" value="Poly_Biosynth_Transport"/>
</dbReference>
<proteinExistence type="predicted"/>
<keyword evidence="4 6" id="KW-1133">Transmembrane helix</keyword>
<name>A0A1F6BIM4_9BACT</name>
<comment type="caution">
    <text evidence="7">The sequence shown here is derived from an EMBL/GenBank/DDBJ whole genome shotgun (WGS) entry which is preliminary data.</text>
</comment>
<feature type="transmembrane region" description="Helical" evidence="6">
    <location>
        <begin position="305"/>
        <end position="327"/>
    </location>
</feature>
<dbReference type="CDD" id="cd13128">
    <property type="entry name" value="MATE_Wzx_like"/>
    <property type="match status" value="1"/>
</dbReference>
<dbReference type="AlphaFoldDB" id="A0A1F6BIM4"/>
<organism evidence="7 8">
    <name type="scientific">Candidatus Jorgensenbacteria bacterium GWA1_54_12</name>
    <dbReference type="NCBI Taxonomy" id="1798468"/>
    <lineage>
        <taxon>Bacteria</taxon>
        <taxon>Candidatus Joergenseniibacteriota</taxon>
    </lineage>
</organism>
<dbReference type="Pfam" id="PF01943">
    <property type="entry name" value="Polysacc_synt"/>
    <property type="match status" value="1"/>
</dbReference>
<feature type="transmembrane region" description="Helical" evidence="6">
    <location>
        <begin position="394"/>
        <end position="415"/>
    </location>
</feature>
<evidence type="ECO:0000256" key="6">
    <source>
        <dbReference type="SAM" id="Phobius"/>
    </source>
</evidence>
<accession>A0A1F6BIM4</accession>
<evidence type="ECO:0000256" key="5">
    <source>
        <dbReference type="ARBA" id="ARBA00023136"/>
    </source>
</evidence>
<dbReference type="PANTHER" id="PTHR30250">
    <property type="entry name" value="PST FAMILY PREDICTED COLANIC ACID TRANSPORTER"/>
    <property type="match status" value="1"/>
</dbReference>
<keyword evidence="5 6" id="KW-0472">Membrane</keyword>
<feature type="transmembrane region" description="Helical" evidence="6">
    <location>
        <begin position="89"/>
        <end position="113"/>
    </location>
</feature>
<dbReference type="EMBL" id="MFKH01000017">
    <property type="protein sequence ID" value="OGG36728.1"/>
    <property type="molecule type" value="Genomic_DNA"/>
</dbReference>
<keyword evidence="3 6" id="KW-0812">Transmembrane</keyword>
<evidence type="ECO:0000313" key="7">
    <source>
        <dbReference type="EMBL" id="OGG36728.1"/>
    </source>
</evidence>
<dbReference type="InterPro" id="IPR002797">
    <property type="entry name" value="Polysacc_synth"/>
</dbReference>
<evidence type="ECO:0000256" key="3">
    <source>
        <dbReference type="ARBA" id="ARBA00022692"/>
    </source>
</evidence>
<feature type="transmembrane region" description="Helical" evidence="6">
    <location>
        <begin position="182"/>
        <end position="202"/>
    </location>
</feature>